<sequence length="389" mass="44767">MPDICGLALNMGDLAEDSTKASAEDIPSAEVTATTAQGKSKWKVPEWKPTDMLHPLLEESSFATLFPKYRENYLREGIACVLDLVEGSMTVKTTRKTWDPYTVIRARDLIKLLARSVPFPQAAKILQDDMFCEIVKIGNTVRNKERFLKRRQRLIGPNGNTLKAIELLTGTYMMVQGSTVAVMGSQKGIREAKRVIDDCMHNIHPVYHIKELMIKRELAKDPTLKHESWDRFLPHFKKRNVKSKKPAGDKQKKKKKEYTPFPPAPQLSKIDLQLESGEYFLSAEAKKAREQERKRKAQVEKQVAKELEREKEFVAPKEASRPAKRVRTEDSAAEGKVDRAAEMRQIEELKEKFKKRKAEREESKKPPKQDAEELYIEKPKKKKKQKEPK</sequence>
<dbReference type="EMBL" id="JAMZIH010005155">
    <property type="protein sequence ID" value="KAJ1675894.1"/>
    <property type="molecule type" value="Genomic_DNA"/>
</dbReference>
<comment type="caution">
    <text evidence="1">The sequence shown here is derived from an EMBL/GenBank/DDBJ whole genome shotgun (WGS) entry which is preliminary data.</text>
</comment>
<protein>
    <submittedName>
        <fullName evidence="1">Ribosomal RNA assembly protein krr1</fullName>
    </submittedName>
</protein>
<proteinExistence type="predicted"/>
<dbReference type="Proteomes" id="UP001145114">
    <property type="component" value="Unassembled WGS sequence"/>
</dbReference>
<keyword evidence="2" id="KW-1185">Reference proteome</keyword>
<organism evidence="1 2">
    <name type="scientific">Spiromyces aspiralis</name>
    <dbReference type="NCBI Taxonomy" id="68401"/>
    <lineage>
        <taxon>Eukaryota</taxon>
        <taxon>Fungi</taxon>
        <taxon>Fungi incertae sedis</taxon>
        <taxon>Zoopagomycota</taxon>
        <taxon>Kickxellomycotina</taxon>
        <taxon>Kickxellomycetes</taxon>
        <taxon>Kickxellales</taxon>
        <taxon>Kickxellaceae</taxon>
        <taxon>Spiromyces</taxon>
    </lineage>
</organism>
<name>A0ACC1HPK8_9FUNG</name>
<evidence type="ECO:0000313" key="2">
    <source>
        <dbReference type="Proteomes" id="UP001145114"/>
    </source>
</evidence>
<reference evidence="1" key="1">
    <citation type="submission" date="2022-06" db="EMBL/GenBank/DDBJ databases">
        <title>Phylogenomic reconstructions and comparative analyses of Kickxellomycotina fungi.</title>
        <authorList>
            <person name="Reynolds N.K."/>
            <person name="Stajich J.E."/>
            <person name="Barry K."/>
            <person name="Grigoriev I.V."/>
            <person name="Crous P."/>
            <person name="Smith M.E."/>
        </authorList>
    </citation>
    <scope>NUCLEOTIDE SEQUENCE</scope>
    <source>
        <strain evidence="1">RSA 2271</strain>
    </source>
</reference>
<evidence type="ECO:0000313" key="1">
    <source>
        <dbReference type="EMBL" id="KAJ1675894.1"/>
    </source>
</evidence>
<gene>
    <name evidence="1" type="primary">KRR1</name>
    <name evidence="1" type="ORF">EV182_000362</name>
</gene>
<accession>A0ACC1HPK8</accession>